<sequence length="450" mass="51289">QMKGKGRIANRVCAEMKWLLDQYIIDLYVDEIWKKIPSSWKVLDRLSDLEWSQVMDENVPCSLTFPLPLPIICLRSLLREYSLINSSCSQSLNEVQIDHHKVCEYQSLTVYEKRRVKEKKRDEIERIVPLLRTIRDIRPFSSFVDIGSGLGHLTRAIVSSIPHLAVRGVEGSEELVERAMELDEKRSEKRVERMKVWVDAHSKELLADDDAVCVGGLHACGDLGPSILRLALSQSTVSACLLFGCCYHKMNGGRDKLYRQEWEGVEEEMSSENGFPMSEEWKDVKLSYAARELACHSKSAYVKQLREKGVNHMHHCVRAMGELLIEKVGGGRHIGLRGVTMKRIERSEDVLEWMDRAMIDHPLLKKNIKEKLLNGCPTLPSLDSLPSLISSFCSTITTLYHLRVMIAPFVEDIILIDRVTALRESGMKSTVVRLFDPNISPRCFALIGLR</sequence>
<organism evidence="2 3">
    <name type="scientific">Pristionchus pacificus</name>
    <name type="common">Parasitic nematode worm</name>
    <dbReference type="NCBI Taxonomy" id="54126"/>
    <lineage>
        <taxon>Eukaryota</taxon>
        <taxon>Metazoa</taxon>
        <taxon>Ecdysozoa</taxon>
        <taxon>Nematoda</taxon>
        <taxon>Chromadorea</taxon>
        <taxon>Rhabditida</taxon>
        <taxon>Rhabditina</taxon>
        <taxon>Diplogasteromorpha</taxon>
        <taxon>Diplogasteroidea</taxon>
        <taxon>Neodiplogasteridae</taxon>
        <taxon>Pristionchus</taxon>
    </lineage>
</organism>
<dbReference type="Pfam" id="PF13679">
    <property type="entry name" value="Methyltransf_32"/>
    <property type="match status" value="1"/>
</dbReference>
<dbReference type="Proteomes" id="UP000005239">
    <property type="component" value="Unassembled WGS sequence"/>
</dbReference>
<dbReference type="PANTHER" id="PTHR12496">
    <property type="entry name" value="CGI-41 METHYLTRANSFERASE"/>
    <property type="match status" value="1"/>
</dbReference>
<dbReference type="AlphaFoldDB" id="A0A8R1V2C7"/>
<dbReference type="EnsemblMetazoa" id="PPA46770.1">
    <property type="protein sequence ID" value="PPA46770.1"/>
    <property type="gene ID" value="WBGene00304549"/>
</dbReference>
<dbReference type="InterPro" id="IPR029063">
    <property type="entry name" value="SAM-dependent_MTases_sf"/>
</dbReference>
<evidence type="ECO:0000313" key="2">
    <source>
        <dbReference type="EnsemblMetazoa" id="PPA46770.1"/>
    </source>
</evidence>
<evidence type="ECO:0000259" key="1">
    <source>
        <dbReference type="Pfam" id="PF13679"/>
    </source>
</evidence>
<reference evidence="3" key="1">
    <citation type="journal article" date="2008" name="Nat. Genet.">
        <title>The Pristionchus pacificus genome provides a unique perspective on nematode lifestyle and parasitism.</title>
        <authorList>
            <person name="Dieterich C."/>
            <person name="Clifton S.W."/>
            <person name="Schuster L.N."/>
            <person name="Chinwalla A."/>
            <person name="Delehaunty K."/>
            <person name="Dinkelacker I."/>
            <person name="Fulton L."/>
            <person name="Fulton R."/>
            <person name="Godfrey J."/>
            <person name="Minx P."/>
            <person name="Mitreva M."/>
            <person name="Roeseler W."/>
            <person name="Tian H."/>
            <person name="Witte H."/>
            <person name="Yang S.P."/>
            <person name="Wilson R.K."/>
            <person name="Sommer R.J."/>
        </authorList>
    </citation>
    <scope>NUCLEOTIDE SEQUENCE [LARGE SCALE GENOMIC DNA]</scope>
    <source>
        <strain evidence="3">PS312</strain>
    </source>
</reference>
<name>A0A8R1V2C7_PRIPA</name>
<dbReference type="SUPFAM" id="SSF53335">
    <property type="entry name" value="S-adenosyl-L-methionine-dependent methyltransferases"/>
    <property type="match status" value="1"/>
</dbReference>
<dbReference type="InterPro" id="IPR025714">
    <property type="entry name" value="Methyltranfer_dom"/>
</dbReference>
<keyword evidence="3" id="KW-1185">Reference proteome</keyword>
<protein>
    <recommendedName>
        <fullName evidence="1">Methyltransferase domain-containing protein</fullName>
    </recommendedName>
</protein>
<reference evidence="2" key="2">
    <citation type="submission" date="2022-06" db="UniProtKB">
        <authorList>
            <consortium name="EnsemblMetazoa"/>
        </authorList>
    </citation>
    <scope>IDENTIFICATION</scope>
    <source>
        <strain evidence="2">PS312</strain>
    </source>
</reference>
<gene>
    <name evidence="2" type="primary">WBGene00304549</name>
</gene>
<dbReference type="InterPro" id="IPR052220">
    <property type="entry name" value="METTL25"/>
</dbReference>
<dbReference type="PANTHER" id="PTHR12496:SF2">
    <property type="entry name" value="METHYLTRANSFERASE-LIKE PROTEIN 25B"/>
    <property type="match status" value="1"/>
</dbReference>
<proteinExistence type="predicted"/>
<dbReference type="OrthoDB" id="5875367at2759"/>
<dbReference type="Gene3D" id="3.40.50.150">
    <property type="entry name" value="Vaccinia Virus protein VP39"/>
    <property type="match status" value="1"/>
</dbReference>
<accession>A0A8R1V2C7</accession>
<feature type="domain" description="Methyltransferase" evidence="1">
    <location>
        <begin position="119"/>
        <end position="251"/>
    </location>
</feature>
<evidence type="ECO:0000313" key="3">
    <source>
        <dbReference type="Proteomes" id="UP000005239"/>
    </source>
</evidence>